<feature type="transmembrane region" description="Helical" evidence="5">
    <location>
        <begin position="357"/>
        <end position="379"/>
    </location>
</feature>
<feature type="transmembrane region" description="Helical" evidence="5">
    <location>
        <begin position="185"/>
        <end position="210"/>
    </location>
</feature>
<protein>
    <submittedName>
        <fullName evidence="7">ABC-2 type transporter</fullName>
    </submittedName>
</protein>
<feature type="domain" description="ABC transmembrane type-2" evidence="6">
    <location>
        <begin position="150"/>
        <end position="382"/>
    </location>
</feature>
<evidence type="ECO:0000259" key="6">
    <source>
        <dbReference type="PROSITE" id="PS51012"/>
    </source>
</evidence>
<dbReference type="HOGENOM" id="CLU_039483_0_0_2"/>
<name>A3MW10_PYRCJ</name>
<dbReference type="InterPro" id="IPR047817">
    <property type="entry name" value="ABC2_TM_bact-type"/>
</dbReference>
<proteinExistence type="predicted"/>
<keyword evidence="2 5" id="KW-0812">Transmembrane</keyword>
<dbReference type="PANTHER" id="PTHR43027:SF2">
    <property type="entry name" value="TRANSPORT PERMEASE PROTEIN"/>
    <property type="match status" value="1"/>
</dbReference>
<dbReference type="OrthoDB" id="147058at2157"/>
<comment type="subcellular location">
    <subcellularLocation>
        <location evidence="1">Membrane</location>
        <topology evidence="1">Multi-pass membrane protein</topology>
    </subcellularLocation>
</comment>
<organism evidence="7 8">
    <name type="scientific">Pyrobaculum calidifontis (strain DSM 21063 / JCM 11548 / VA1)</name>
    <dbReference type="NCBI Taxonomy" id="410359"/>
    <lineage>
        <taxon>Archaea</taxon>
        <taxon>Thermoproteota</taxon>
        <taxon>Thermoprotei</taxon>
        <taxon>Thermoproteales</taxon>
        <taxon>Thermoproteaceae</taxon>
        <taxon>Pyrobaculum</taxon>
    </lineage>
</organism>
<keyword evidence="4 5" id="KW-0472">Membrane</keyword>
<dbReference type="Gene3D" id="3.40.1710.10">
    <property type="entry name" value="abc type-2 transporter like domain"/>
    <property type="match status" value="1"/>
</dbReference>
<feature type="transmembrane region" description="Helical" evidence="5">
    <location>
        <begin position="231"/>
        <end position="257"/>
    </location>
</feature>
<dbReference type="GO" id="GO:0140359">
    <property type="term" value="F:ABC-type transporter activity"/>
    <property type="evidence" value="ECO:0007669"/>
    <property type="project" value="InterPro"/>
</dbReference>
<dbReference type="STRING" id="410359.Pcal_1407"/>
<dbReference type="InterPro" id="IPR013525">
    <property type="entry name" value="ABC2_TM"/>
</dbReference>
<feature type="transmembrane region" description="Helical" evidence="5">
    <location>
        <begin position="21"/>
        <end position="41"/>
    </location>
</feature>
<evidence type="ECO:0000313" key="8">
    <source>
        <dbReference type="Proteomes" id="UP000001431"/>
    </source>
</evidence>
<dbReference type="PANTHER" id="PTHR43027">
    <property type="entry name" value="DOXORUBICIN RESISTANCE ABC TRANSPORTER PERMEASE PROTEIN DRRC-RELATED"/>
    <property type="match status" value="1"/>
</dbReference>
<dbReference type="eggNOG" id="arCOG01463">
    <property type="taxonomic scope" value="Archaea"/>
</dbReference>
<keyword evidence="3 5" id="KW-1133">Transmembrane helix</keyword>
<evidence type="ECO:0000256" key="5">
    <source>
        <dbReference type="SAM" id="Phobius"/>
    </source>
</evidence>
<dbReference type="GeneID" id="4909180"/>
<sequence length="390" mass="40927">MSQVLAETYLFLKGLWRYRETLFWVVVFPALLVAVFILIFGSPQQSVSLNVAAVDLDGGPLASALLEALNSTGVAKVRLAQAGDVAGLVANGTYDVVLVVPAGFTANLTQARRAVAYLYYYADPNWGGVARGVVYGVVEEFSASVAKYAVNFTPAPFRPYVEFVAQPIALREAPVEPKLGPGGLALFHVVSVIGVQTLFIGLFTGVNIVIERRRDRTLALLLSSPMRSYHIFLGDTLAAAVAVGISAAAVLAVGYALGADYGAISPGQAGAAALLLAAGLLSTIGIGLLLAPLARTPEAAAAMANGVAFPLMFLGGLAVPQWMIPEWLRIVPMALPLSWCINGVRAMFLYGYGPLEALSQAAPGVAAGLALYAVGALVYRRLLHRAQESP</sequence>
<dbReference type="GO" id="GO:0016020">
    <property type="term" value="C:membrane"/>
    <property type="evidence" value="ECO:0007669"/>
    <property type="project" value="UniProtKB-SubCell"/>
</dbReference>
<evidence type="ECO:0000256" key="2">
    <source>
        <dbReference type="ARBA" id="ARBA00022692"/>
    </source>
</evidence>
<dbReference type="AlphaFoldDB" id="A3MW10"/>
<dbReference type="RefSeq" id="WP_011850085.1">
    <property type="nucleotide sequence ID" value="NC_009073.1"/>
</dbReference>
<dbReference type="PROSITE" id="PS51012">
    <property type="entry name" value="ABC_TM2"/>
    <property type="match status" value="1"/>
</dbReference>
<feature type="transmembrane region" description="Helical" evidence="5">
    <location>
        <begin position="302"/>
        <end position="324"/>
    </location>
</feature>
<feature type="transmembrane region" description="Helical" evidence="5">
    <location>
        <begin position="269"/>
        <end position="290"/>
    </location>
</feature>
<dbReference type="Proteomes" id="UP000001431">
    <property type="component" value="Chromosome"/>
</dbReference>
<evidence type="ECO:0000256" key="4">
    <source>
        <dbReference type="ARBA" id="ARBA00023136"/>
    </source>
</evidence>
<evidence type="ECO:0000256" key="1">
    <source>
        <dbReference type="ARBA" id="ARBA00004141"/>
    </source>
</evidence>
<evidence type="ECO:0000256" key="3">
    <source>
        <dbReference type="ARBA" id="ARBA00022989"/>
    </source>
</evidence>
<dbReference type="InterPro" id="IPR052902">
    <property type="entry name" value="ABC-2_transporter"/>
</dbReference>
<evidence type="ECO:0000313" key="7">
    <source>
        <dbReference type="EMBL" id="ABO08827.1"/>
    </source>
</evidence>
<reference evidence="7" key="1">
    <citation type="submission" date="2007-02" db="EMBL/GenBank/DDBJ databases">
        <title>Complete sequence of Pyrobaculum calidifontis JCM 11548.</title>
        <authorList>
            <consortium name="US DOE Joint Genome Institute"/>
            <person name="Copeland A."/>
            <person name="Lucas S."/>
            <person name="Lapidus A."/>
            <person name="Barry K."/>
            <person name="Glavina del Rio T."/>
            <person name="Dalin E."/>
            <person name="Tice H."/>
            <person name="Pitluck S."/>
            <person name="Chain P."/>
            <person name="Malfatti S."/>
            <person name="Shin M."/>
            <person name="Vergez L."/>
            <person name="Schmutz J."/>
            <person name="Larimer F."/>
            <person name="Land M."/>
            <person name="Hauser L."/>
            <person name="Kyrpides N."/>
            <person name="Mikhailova N."/>
            <person name="Cozen A.E."/>
            <person name="Fitz-Gibbon S.T."/>
            <person name="House C.H."/>
            <person name="Saltikov C."/>
            <person name="Lowe T.M."/>
            <person name="Richardson P."/>
        </authorList>
    </citation>
    <scope>NUCLEOTIDE SEQUENCE [LARGE SCALE GENOMIC DNA]</scope>
    <source>
        <strain evidence="7">JCM 11548</strain>
    </source>
</reference>
<dbReference type="Pfam" id="PF12698">
    <property type="entry name" value="ABC2_membrane_3"/>
    <property type="match status" value="1"/>
</dbReference>
<keyword evidence="8" id="KW-1185">Reference proteome</keyword>
<gene>
    <name evidence="7" type="ordered locus">Pcal_1407</name>
</gene>
<dbReference type="KEGG" id="pcl:Pcal_1407"/>
<dbReference type="EMBL" id="CP000561">
    <property type="protein sequence ID" value="ABO08827.1"/>
    <property type="molecule type" value="Genomic_DNA"/>
</dbReference>
<accession>A3MW10</accession>